<feature type="chain" id="PRO_5045085564" evidence="6">
    <location>
        <begin position="25"/>
        <end position="562"/>
    </location>
</feature>
<dbReference type="InterPro" id="IPR011990">
    <property type="entry name" value="TPR-like_helical_dom_sf"/>
</dbReference>
<dbReference type="InterPro" id="IPR033985">
    <property type="entry name" value="SusD-like_N"/>
</dbReference>
<dbReference type="Gene3D" id="1.25.40.390">
    <property type="match status" value="1"/>
</dbReference>
<evidence type="ECO:0000256" key="4">
    <source>
        <dbReference type="ARBA" id="ARBA00023136"/>
    </source>
</evidence>
<feature type="domain" description="RagB/SusD" evidence="7">
    <location>
        <begin position="390"/>
        <end position="557"/>
    </location>
</feature>
<accession>A0ABR7DT84</accession>
<proteinExistence type="inferred from homology"/>
<gene>
    <name evidence="9" type="ORF">H8S65_16170</name>
</gene>
<dbReference type="EMBL" id="JACOOJ010000034">
    <property type="protein sequence ID" value="MBC5634280.1"/>
    <property type="molecule type" value="Genomic_DNA"/>
</dbReference>
<dbReference type="PROSITE" id="PS51257">
    <property type="entry name" value="PROKAR_LIPOPROTEIN"/>
    <property type="match status" value="1"/>
</dbReference>
<reference evidence="9 10" key="1">
    <citation type="submission" date="2020-08" db="EMBL/GenBank/DDBJ databases">
        <title>Genome public.</title>
        <authorList>
            <person name="Liu C."/>
            <person name="Sun Q."/>
        </authorList>
    </citation>
    <scope>NUCLEOTIDE SEQUENCE [LARGE SCALE GENOMIC DNA]</scope>
    <source>
        <strain evidence="9 10">NSJ-79</strain>
    </source>
</reference>
<dbReference type="InterPro" id="IPR012944">
    <property type="entry name" value="SusD_RagB_dom"/>
</dbReference>
<evidence type="ECO:0000259" key="7">
    <source>
        <dbReference type="Pfam" id="PF07980"/>
    </source>
</evidence>
<keyword evidence="3 6" id="KW-0732">Signal</keyword>
<evidence type="ECO:0000256" key="5">
    <source>
        <dbReference type="ARBA" id="ARBA00023237"/>
    </source>
</evidence>
<dbReference type="SUPFAM" id="SSF48452">
    <property type="entry name" value="TPR-like"/>
    <property type="match status" value="1"/>
</dbReference>
<sequence>MKNIINKGSALAFILMLACSVSCSDSYLEEKPMDKFSPENLLTSKAGFETVIVSLHSYARDEANLSTNDEPMNQGTDVGYSGVPDGRFFNDYSIILPEHAAPKNMWDWAYTKMLKNANLIISRADNPDIAWTEEEKNEILAEAKFFRGYTYNALINLFGGVPIVDREESSPRFDYKRASRKEVLEFIQSDLEFASTYLPIVSSDASKDGRIFRAAANHLLSEIYISLGLETGDQNFFDKSISAASKVINGDCGKYELVSKRFGDTSRSGDYYSDLFWTNQQNRASGNLEGIWVMQYDYLTPGAGDKKNIDLRLWGPSLDFVTFPDGKKMLVCDSLGRMSGGIVRPTNHANYEIWSDPNDVRHSVHNFKSRFWMNNPDSEYFGMEVVLTKKEDGKMYITLPDGSVTNSVVDTTRNFYPYFRKIEGLMPWGNMEGRTMNDRYKMRLSETYLLRAEAYLHKGDRVNAAADINVVRKRAQASPVDPADVNIDYVLDERMRELIIEEPRRRTLVRLHKMYERTMKYNYRVKNNMQPYHELWPIPQKAIDANTAIKIEQNPGYPGAAE</sequence>
<dbReference type="RefSeq" id="WP_186930894.1">
    <property type="nucleotide sequence ID" value="NZ_JACOOJ010000034.1"/>
</dbReference>
<dbReference type="Pfam" id="PF07980">
    <property type="entry name" value="SusD_RagB"/>
    <property type="match status" value="1"/>
</dbReference>
<comment type="similarity">
    <text evidence="2">Belongs to the SusD family.</text>
</comment>
<comment type="subcellular location">
    <subcellularLocation>
        <location evidence="1">Cell outer membrane</location>
    </subcellularLocation>
</comment>
<dbReference type="Pfam" id="PF14322">
    <property type="entry name" value="SusD-like_3"/>
    <property type="match status" value="1"/>
</dbReference>
<feature type="signal peptide" evidence="6">
    <location>
        <begin position="1"/>
        <end position="24"/>
    </location>
</feature>
<keyword evidence="5" id="KW-0998">Cell outer membrane</keyword>
<evidence type="ECO:0000256" key="6">
    <source>
        <dbReference type="SAM" id="SignalP"/>
    </source>
</evidence>
<evidence type="ECO:0000313" key="10">
    <source>
        <dbReference type="Proteomes" id="UP000651475"/>
    </source>
</evidence>
<evidence type="ECO:0000259" key="8">
    <source>
        <dbReference type="Pfam" id="PF14322"/>
    </source>
</evidence>
<organism evidence="9 10">
    <name type="scientific">Parabacteroides hominis</name>
    <dbReference type="NCBI Taxonomy" id="2763057"/>
    <lineage>
        <taxon>Bacteria</taxon>
        <taxon>Pseudomonadati</taxon>
        <taxon>Bacteroidota</taxon>
        <taxon>Bacteroidia</taxon>
        <taxon>Bacteroidales</taxon>
        <taxon>Tannerellaceae</taxon>
        <taxon>Parabacteroides</taxon>
    </lineage>
</organism>
<evidence type="ECO:0000256" key="3">
    <source>
        <dbReference type="ARBA" id="ARBA00022729"/>
    </source>
</evidence>
<keyword evidence="4" id="KW-0472">Membrane</keyword>
<protein>
    <submittedName>
        <fullName evidence="9">RagB/SusD family nutrient uptake outer membrane protein</fullName>
    </submittedName>
</protein>
<dbReference type="Proteomes" id="UP000651475">
    <property type="component" value="Unassembled WGS sequence"/>
</dbReference>
<comment type="caution">
    <text evidence="9">The sequence shown here is derived from an EMBL/GenBank/DDBJ whole genome shotgun (WGS) entry which is preliminary data.</text>
</comment>
<name>A0ABR7DT84_9BACT</name>
<evidence type="ECO:0000256" key="1">
    <source>
        <dbReference type="ARBA" id="ARBA00004442"/>
    </source>
</evidence>
<evidence type="ECO:0000256" key="2">
    <source>
        <dbReference type="ARBA" id="ARBA00006275"/>
    </source>
</evidence>
<feature type="domain" description="SusD-like N-terminal" evidence="8">
    <location>
        <begin position="27"/>
        <end position="224"/>
    </location>
</feature>
<evidence type="ECO:0000313" key="9">
    <source>
        <dbReference type="EMBL" id="MBC5634280.1"/>
    </source>
</evidence>
<keyword evidence="10" id="KW-1185">Reference proteome</keyword>